<dbReference type="GeneID" id="37025625"/>
<dbReference type="EMBL" id="KZ819669">
    <property type="protein sequence ID" value="PWN27046.1"/>
    <property type="molecule type" value="Genomic_DNA"/>
</dbReference>
<evidence type="ECO:0000313" key="1">
    <source>
        <dbReference type="EMBL" id="PWN27046.1"/>
    </source>
</evidence>
<name>A0A316UP30_9BASI</name>
<proteinExistence type="predicted"/>
<accession>A0A316UP30</accession>
<gene>
    <name evidence="1" type="ORF">BDZ90DRAFT_184418</name>
</gene>
<organism evidence="1 2">
    <name type="scientific">Jaminaea rosea</name>
    <dbReference type="NCBI Taxonomy" id="1569628"/>
    <lineage>
        <taxon>Eukaryota</taxon>
        <taxon>Fungi</taxon>
        <taxon>Dikarya</taxon>
        <taxon>Basidiomycota</taxon>
        <taxon>Ustilaginomycotina</taxon>
        <taxon>Exobasidiomycetes</taxon>
        <taxon>Microstromatales</taxon>
        <taxon>Microstromatales incertae sedis</taxon>
        <taxon>Jaminaea</taxon>
    </lineage>
</organism>
<evidence type="ECO:0000313" key="2">
    <source>
        <dbReference type="Proteomes" id="UP000245884"/>
    </source>
</evidence>
<protein>
    <submittedName>
        <fullName evidence="1">Uncharacterized protein</fullName>
    </submittedName>
</protein>
<dbReference type="RefSeq" id="XP_025361658.1">
    <property type="nucleotide sequence ID" value="XM_025503802.1"/>
</dbReference>
<reference evidence="1 2" key="1">
    <citation type="journal article" date="2018" name="Mol. Biol. Evol.">
        <title>Broad Genomic Sampling Reveals a Smut Pathogenic Ancestry of the Fungal Clade Ustilaginomycotina.</title>
        <authorList>
            <person name="Kijpornyongpan T."/>
            <person name="Mondo S.J."/>
            <person name="Barry K."/>
            <person name="Sandor L."/>
            <person name="Lee J."/>
            <person name="Lipzen A."/>
            <person name="Pangilinan J."/>
            <person name="LaButti K."/>
            <person name="Hainaut M."/>
            <person name="Henrissat B."/>
            <person name="Grigoriev I.V."/>
            <person name="Spatafora J.W."/>
            <person name="Aime M.C."/>
        </authorList>
    </citation>
    <scope>NUCLEOTIDE SEQUENCE [LARGE SCALE GENOMIC DNA]</scope>
    <source>
        <strain evidence="1 2">MCA 5214</strain>
    </source>
</reference>
<dbReference type="Proteomes" id="UP000245884">
    <property type="component" value="Unassembled WGS sequence"/>
</dbReference>
<dbReference type="AlphaFoldDB" id="A0A316UP30"/>
<keyword evidence="2" id="KW-1185">Reference proteome</keyword>
<sequence>MRRGSLENGWKDRLRRDLQVACQDATSAGHLDLCLPLRCLPIMTSRTDSVAAAAVAAFRYPLPAQLGPFPHGLKKAIQDKDLNVLVEFAKWQLQTHREALLAERLVRSVEKLRGQISVKQAADLRANFHILRLARQSSALPIEVNVPRASRPHTSQNRPAKFVFLARESIKWNKHKRVPDHRLRARKIARKTWASIPETERPAKFEIATYVVAGSAIKGMERGGC</sequence>